<dbReference type="AlphaFoldDB" id="A0A501WML4"/>
<dbReference type="RefSeq" id="WP_140591118.1">
    <property type="nucleotide sequence ID" value="NZ_VFRR01000048.1"/>
</dbReference>
<dbReference type="NCBIfam" id="TIGR02292">
    <property type="entry name" value="ygfB_yecA"/>
    <property type="match status" value="1"/>
</dbReference>
<evidence type="ECO:0000313" key="2">
    <source>
        <dbReference type="Proteomes" id="UP000315901"/>
    </source>
</evidence>
<dbReference type="OrthoDB" id="570299at2"/>
<dbReference type="InterPro" id="IPR036255">
    <property type="entry name" value="YgfB-like_sf"/>
</dbReference>
<dbReference type="EMBL" id="VFRR01000048">
    <property type="protein sequence ID" value="TPE46976.1"/>
    <property type="molecule type" value="Genomic_DNA"/>
</dbReference>
<dbReference type="Pfam" id="PF03695">
    <property type="entry name" value="UPF0149"/>
    <property type="match status" value="1"/>
</dbReference>
<gene>
    <name evidence="1" type="ORF">FJM67_15310</name>
</gene>
<comment type="caution">
    <text evidence="1">The sequence shown here is derived from an EMBL/GenBank/DDBJ whole genome shotgun (WGS) entry which is preliminary data.</text>
</comment>
<organism evidence="1 2">
    <name type="scientific">Maribrevibacterium harenarium</name>
    <dbReference type="NCBI Taxonomy" id="2589817"/>
    <lineage>
        <taxon>Bacteria</taxon>
        <taxon>Pseudomonadati</taxon>
        <taxon>Pseudomonadota</taxon>
        <taxon>Gammaproteobacteria</taxon>
        <taxon>Oceanospirillales</taxon>
        <taxon>Oceanospirillaceae</taxon>
        <taxon>Maribrevibacterium</taxon>
    </lineage>
</organism>
<dbReference type="Gene3D" id="1.20.120.740">
    <property type="entry name" value="YgfB uncharacterised protein family UPF0149, PF03695"/>
    <property type="match status" value="1"/>
</dbReference>
<keyword evidence="2" id="KW-1185">Reference proteome</keyword>
<dbReference type="Proteomes" id="UP000315901">
    <property type="component" value="Unassembled WGS sequence"/>
</dbReference>
<accession>A0A501WML4</accession>
<reference evidence="1 2" key="1">
    <citation type="submission" date="2019-06" db="EMBL/GenBank/DDBJ databases">
        <title>A novel bacterium of genus Marinomonas, isolated from coastal sand.</title>
        <authorList>
            <person name="Huang H."/>
            <person name="Mo K."/>
            <person name="Hu Y."/>
        </authorList>
    </citation>
    <scope>NUCLEOTIDE SEQUENCE [LARGE SCALE GENOMIC DNA]</scope>
    <source>
        <strain evidence="1 2">HB171799</strain>
    </source>
</reference>
<dbReference type="SUPFAM" id="SSF101327">
    <property type="entry name" value="YgfB-like"/>
    <property type="match status" value="1"/>
</dbReference>
<name>A0A501WML4_9GAMM</name>
<evidence type="ECO:0000313" key="1">
    <source>
        <dbReference type="EMBL" id="TPE46976.1"/>
    </source>
</evidence>
<sequence>MQDDPIETDELYEQLDYFLQNYGGERSIMSVSELDGYLTAIGCGKDLLHPNEWLRAIWGGDDDQPMWPSIEREEEFHSLVMLLHLEAVNGLINGDLAPVYLEHKDKDGKVTLIVEDWCVGFMRGAKLLGLAQSPDREFMDDVMASVRLFGTPAGWEKIDAMSDAEVRFWKENLEPSIMRLAQFHHPEIQILGNDGPKIIH</sequence>
<protein>
    <submittedName>
        <fullName evidence="1">UPF0149 family protein</fullName>
    </submittedName>
</protein>
<proteinExistence type="predicted"/>
<dbReference type="InterPro" id="IPR011978">
    <property type="entry name" value="YgfB-like"/>
</dbReference>